<sequence>MRFLNEGDKGAVKATDASVKNKWSWKWPDEPLQHSFDKIGTAKYTLSECIRKIDVAGTAWCLWCEDKISNGSNGKKHLVNHCSTDKHLDRLKNLTPSLKKTAIAALSIFHGPQVESSFSLMKDMMSMKPGSMSVASFSSIQTVKYYLKSKQKTSTEYFHRSSTNHTPVSRDLVKNMQHATKEYEAQQITKKQELDSETESLKVSRIIC</sequence>
<dbReference type="AlphaFoldDB" id="A0AAE1DF31"/>
<dbReference type="EMBL" id="JAWDGP010004139">
    <property type="protein sequence ID" value="KAK3767550.1"/>
    <property type="molecule type" value="Genomic_DNA"/>
</dbReference>
<name>A0AAE1DF31_9GAST</name>
<dbReference type="Proteomes" id="UP001283361">
    <property type="component" value="Unassembled WGS sequence"/>
</dbReference>
<comment type="caution">
    <text evidence="1">The sequence shown here is derived from an EMBL/GenBank/DDBJ whole genome shotgun (WGS) entry which is preliminary data.</text>
</comment>
<keyword evidence="2" id="KW-1185">Reference proteome</keyword>
<protein>
    <submittedName>
        <fullName evidence="1">Uncharacterized protein</fullName>
    </submittedName>
</protein>
<evidence type="ECO:0000313" key="2">
    <source>
        <dbReference type="Proteomes" id="UP001283361"/>
    </source>
</evidence>
<proteinExistence type="predicted"/>
<gene>
    <name evidence="1" type="ORF">RRG08_029569</name>
</gene>
<evidence type="ECO:0000313" key="1">
    <source>
        <dbReference type="EMBL" id="KAK3767550.1"/>
    </source>
</evidence>
<organism evidence="1 2">
    <name type="scientific">Elysia crispata</name>
    <name type="common">lettuce slug</name>
    <dbReference type="NCBI Taxonomy" id="231223"/>
    <lineage>
        <taxon>Eukaryota</taxon>
        <taxon>Metazoa</taxon>
        <taxon>Spiralia</taxon>
        <taxon>Lophotrochozoa</taxon>
        <taxon>Mollusca</taxon>
        <taxon>Gastropoda</taxon>
        <taxon>Heterobranchia</taxon>
        <taxon>Euthyneura</taxon>
        <taxon>Panpulmonata</taxon>
        <taxon>Sacoglossa</taxon>
        <taxon>Placobranchoidea</taxon>
        <taxon>Plakobranchidae</taxon>
        <taxon>Elysia</taxon>
    </lineage>
</organism>
<accession>A0AAE1DF31</accession>
<reference evidence="1" key="1">
    <citation type="journal article" date="2023" name="G3 (Bethesda)">
        <title>A reference genome for the long-term kleptoplast-retaining sea slug Elysia crispata morphotype clarki.</title>
        <authorList>
            <person name="Eastman K.E."/>
            <person name="Pendleton A.L."/>
            <person name="Shaikh M.A."/>
            <person name="Suttiyut T."/>
            <person name="Ogas R."/>
            <person name="Tomko P."/>
            <person name="Gavelis G."/>
            <person name="Widhalm J.R."/>
            <person name="Wisecaver J.H."/>
        </authorList>
    </citation>
    <scope>NUCLEOTIDE SEQUENCE</scope>
    <source>
        <strain evidence="1">ECLA1</strain>
    </source>
</reference>